<feature type="domain" description="RNA polymerase sigma-70 region 2" evidence="7">
    <location>
        <begin position="35"/>
        <end position="102"/>
    </location>
</feature>
<dbReference type="InterPro" id="IPR036388">
    <property type="entry name" value="WH-like_DNA-bd_sf"/>
</dbReference>
<feature type="domain" description="RNA polymerase sigma-70 region 4" evidence="8">
    <location>
        <begin position="132"/>
        <end position="179"/>
    </location>
</feature>
<evidence type="ECO:0000313" key="9">
    <source>
        <dbReference type="EMBL" id="RJT85742.1"/>
    </source>
</evidence>
<dbReference type="InterPro" id="IPR013324">
    <property type="entry name" value="RNA_pol_sigma_r3/r4-like"/>
</dbReference>
<keyword evidence="2" id="KW-0805">Transcription regulation</keyword>
<dbReference type="CDD" id="cd06171">
    <property type="entry name" value="Sigma70_r4"/>
    <property type="match status" value="1"/>
</dbReference>
<name>A0A3A5MHZ7_9MICO</name>
<accession>A0A3A5MHZ7</accession>
<evidence type="ECO:0000256" key="5">
    <source>
        <dbReference type="ARBA" id="ARBA00023163"/>
    </source>
</evidence>
<feature type="region of interest" description="Disordered" evidence="6">
    <location>
        <begin position="1"/>
        <end position="25"/>
    </location>
</feature>
<dbReference type="PANTHER" id="PTHR43133:SF52">
    <property type="entry name" value="ECF RNA POLYMERASE SIGMA FACTOR SIGL"/>
    <property type="match status" value="1"/>
</dbReference>
<dbReference type="EMBL" id="QZVS01000095">
    <property type="protein sequence ID" value="RJT85742.1"/>
    <property type="molecule type" value="Genomic_DNA"/>
</dbReference>
<comment type="caution">
    <text evidence="9">The sequence shown here is derived from an EMBL/GenBank/DDBJ whole genome shotgun (WGS) entry which is preliminary data.</text>
</comment>
<dbReference type="InterPro" id="IPR013325">
    <property type="entry name" value="RNA_pol_sigma_r2"/>
</dbReference>
<dbReference type="Proteomes" id="UP000272015">
    <property type="component" value="Unassembled WGS sequence"/>
</dbReference>
<dbReference type="Pfam" id="PF04542">
    <property type="entry name" value="Sigma70_r2"/>
    <property type="match status" value="1"/>
</dbReference>
<gene>
    <name evidence="9" type="ORF">D6T64_18465</name>
</gene>
<dbReference type="SUPFAM" id="SSF88946">
    <property type="entry name" value="Sigma2 domain of RNA polymerase sigma factors"/>
    <property type="match status" value="1"/>
</dbReference>
<organism evidence="9 10">
    <name type="scientific">Cryobacterium melibiosiphilum</name>
    <dbReference type="NCBI Taxonomy" id="995039"/>
    <lineage>
        <taxon>Bacteria</taxon>
        <taxon>Bacillati</taxon>
        <taxon>Actinomycetota</taxon>
        <taxon>Actinomycetes</taxon>
        <taxon>Micrococcales</taxon>
        <taxon>Microbacteriaceae</taxon>
        <taxon>Cryobacterium</taxon>
    </lineage>
</organism>
<evidence type="ECO:0000256" key="1">
    <source>
        <dbReference type="ARBA" id="ARBA00010641"/>
    </source>
</evidence>
<dbReference type="InterPro" id="IPR007630">
    <property type="entry name" value="RNA_pol_sigma70_r4"/>
</dbReference>
<evidence type="ECO:0000256" key="6">
    <source>
        <dbReference type="SAM" id="MobiDB-lite"/>
    </source>
</evidence>
<keyword evidence="10" id="KW-1185">Reference proteome</keyword>
<dbReference type="GO" id="GO:0006352">
    <property type="term" value="P:DNA-templated transcription initiation"/>
    <property type="evidence" value="ECO:0007669"/>
    <property type="project" value="InterPro"/>
</dbReference>
<dbReference type="SUPFAM" id="SSF88659">
    <property type="entry name" value="Sigma3 and sigma4 domains of RNA polymerase sigma factors"/>
    <property type="match status" value="1"/>
</dbReference>
<evidence type="ECO:0000256" key="4">
    <source>
        <dbReference type="ARBA" id="ARBA00023125"/>
    </source>
</evidence>
<feature type="compositionally biased region" description="Pro residues" evidence="6">
    <location>
        <begin position="1"/>
        <end position="18"/>
    </location>
</feature>
<reference evidence="9 10" key="1">
    <citation type="submission" date="2018-09" db="EMBL/GenBank/DDBJ databases">
        <title>Novel species of Cryobacterium.</title>
        <authorList>
            <person name="Liu Q."/>
            <person name="Xin Y.-H."/>
        </authorList>
    </citation>
    <scope>NUCLEOTIDE SEQUENCE [LARGE SCALE GENOMIC DNA]</scope>
    <source>
        <strain evidence="9 10">Hh39</strain>
    </source>
</reference>
<dbReference type="GO" id="GO:0016987">
    <property type="term" value="F:sigma factor activity"/>
    <property type="evidence" value="ECO:0007669"/>
    <property type="project" value="UniProtKB-KW"/>
</dbReference>
<evidence type="ECO:0000259" key="8">
    <source>
        <dbReference type="Pfam" id="PF04545"/>
    </source>
</evidence>
<evidence type="ECO:0000259" key="7">
    <source>
        <dbReference type="Pfam" id="PF04542"/>
    </source>
</evidence>
<dbReference type="Gene3D" id="1.10.1740.10">
    <property type="match status" value="1"/>
</dbReference>
<dbReference type="Pfam" id="PF04545">
    <property type="entry name" value="Sigma70_r4"/>
    <property type="match status" value="1"/>
</dbReference>
<dbReference type="Gene3D" id="1.10.10.10">
    <property type="entry name" value="Winged helix-like DNA-binding domain superfamily/Winged helix DNA-binding domain"/>
    <property type="match status" value="1"/>
</dbReference>
<evidence type="ECO:0000313" key="10">
    <source>
        <dbReference type="Proteomes" id="UP000272015"/>
    </source>
</evidence>
<dbReference type="InterPro" id="IPR014284">
    <property type="entry name" value="RNA_pol_sigma-70_dom"/>
</dbReference>
<dbReference type="OrthoDB" id="9811152at2"/>
<evidence type="ECO:0000256" key="2">
    <source>
        <dbReference type="ARBA" id="ARBA00023015"/>
    </source>
</evidence>
<keyword evidence="5" id="KW-0804">Transcription</keyword>
<protein>
    <submittedName>
        <fullName evidence="9">Sigma-70 family RNA polymerase sigma factor</fullName>
    </submittedName>
</protein>
<evidence type="ECO:0000256" key="3">
    <source>
        <dbReference type="ARBA" id="ARBA00023082"/>
    </source>
</evidence>
<dbReference type="InterPro" id="IPR007627">
    <property type="entry name" value="RNA_pol_sigma70_r2"/>
</dbReference>
<keyword evidence="4" id="KW-0238">DNA-binding</keyword>
<dbReference type="GO" id="GO:0003677">
    <property type="term" value="F:DNA binding"/>
    <property type="evidence" value="ECO:0007669"/>
    <property type="project" value="UniProtKB-KW"/>
</dbReference>
<dbReference type="InterPro" id="IPR039425">
    <property type="entry name" value="RNA_pol_sigma-70-like"/>
</dbReference>
<keyword evidence="3" id="KW-0731">Sigma factor</keyword>
<sequence>MTPDPSAPSPAAPSPSGPSPAAESVPQPFDLAAAYDEHGHSLFGFAVNALRDRTLAEDCVQETFLRAWRARDQFSPHRASLKTWLFAIERHVIIDVQRSIQRMPRVLPPDLLDDAVTDDGDPLDRLSVIEGLAKLSPEHRSVLIEIHLEGRSYAEVSAESGVSAATLRSRSFYALRAMRDHLTIRKNPHA</sequence>
<proteinExistence type="inferred from homology"/>
<dbReference type="AlphaFoldDB" id="A0A3A5MHZ7"/>
<dbReference type="PANTHER" id="PTHR43133">
    <property type="entry name" value="RNA POLYMERASE ECF-TYPE SIGMA FACTO"/>
    <property type="match status" value="1"/>
</dbReference>
<comment type="similarity">
    <text evidence="1">Belongs to the sigma-70 factor family. ECF subfamily.</text>
</comment>
<dbReference type="NCBIfam" id="TIGR02937">
    <property type="entry name" value="sigma70-ECF"/>
    <property type="match status" value="1"/>
</dbReference>